<keyword evidence="3" id="KW-1185">Reference proteome</keyword>
<accession>A0A4Y9ENC3</accession>
<evidence type="ECO:0000259" key="1">
    <source>
        <dbReference type="Pfam" id="PF08241"/>
    </source>
</evidence>
<dbReference type="Gene3D" id="3.40.50.150">
    <property type="entry name" value="Vaccinia Virus protein VP39"/>
    <property type="match status" value="1"/>
</dbReference>
<dbReference type="PROSITE" id="PS51257">
    <property type="entry name" value="PROKAR_LIPOPROTEIN"/>
    <property type="match status" value="1"/>
</dbReference>
<dbReference type="AlphaFoldDB" id="A0A4Y9ENC3"/>
<dbReference type="OrthoDB" id="9777830at2"/>
<gene>
    <name evidence="2" type="ORF">EUV02_08425</name>
</gene>
<dbReference type="InterPro" id="IPR029063">
    <property type="entry name" value="SAM-dependent_MTases_sf"/>
</dbReference>
<dbReference type="PANTHER" id="PTHR45036">
    <property type="entry name" value="METHYLTRANSFERASE LIKE 7B"/>
    <property type="match status" value="1"/>
</dbReference>
<reference evidence="2 3" key="1">
    <citation type="submission" date="2019-02" db="EMBL/GenBank/DDBJ databases">
        <title>Polymorphobacter sp. isolated from the lake at the Tibet of China.</title>
        <authorList>
            <person name="Li A."/>
        </authorList>
    </citation>
    <scope>NUCLEOTIDE SEQUENCE [LARGE SCALE GENOMIC DNA]</scope>
    <source>
        <strain evidence="2 3">DJ1R-1</strain>
    </source>
</reference>
<dbReference type="InterPro" id="IPR013216">
    <property type="entry name" value="Methyltransf_11"/>
</dbReference>
<feature type="domain" description="Methyltransferase type 11" evidence="1">
    <location>
        <begin position="39"/>
        <end position="135"/>
    </location>
</feature>
<organism evidence="2 3">
    <name type="scientific">Glacieibacterium arshaanense</name>
    <dbReference type="NCBI Taxonomy" id="2511025"/>
    <lineage>
        <taxon>Bacteria</taxon>
        <taxon>Pseudomonadati</taxon>
        <taxon>Pseudomonadota</taxon>
        <taxon>Alphaproteobacteria</taxon>
        <taxon>Sphingomonadales</taxon>
        <taxon>Sphingosinicellaceae</taxon>
        <taxon>Glacieibacterium</taxon>
    </lineage>
</organism>
<sequence length="207" mass="22232">MTGFYDRHILPYVIGCACGSKPIAKQRAKVVPLATGRVLELGIGGGLNLPFYNPKNVISVQGVDPSAELRAIATEAPRPQGLLVEVREGTAEALPFGEHSFDSIVCTFTLCSVHTPAKALAEARRVLKPGGTLFFSEHGLAPDAGVQKWQHRVEPIWKRIAGGCHLTRPVSETIKAAGFNLTKSESMYLPGTPRFAGWSEWGTATPA</sequence>
<dbReference type="InterPro" id="IPR052356">
    <property type="entry name" value="Thiol_S-MT"/>
</dbReference>
<dbReference type="RefSeq" id="WP_135245802.1">
    <property type="nucleotide sequence ID" value="NZ_SIHO01000002.1"/>
</dbReference>
<dbReference type="CDD" id="cd02440">
    <property type="entry name" value="AdoMet_MTases"/>
    <property type="match status" value="1"/>
</dbReference>
<comment type="caution">
    <text evidence="2">The sequence shown here is derived from an EMBL/GenBank/DDBJ whole genome shotgun (WGS) entry which is preliminary data.</text>
</comment>
<protein>
    <submittedName>
        <fullName evidence="2">Class I SAM-dependent methyltransferase</fullName>
    </submittedName>
</protein>
<keyword evidence="2" id="KW-0489">Methyltransferase</keyword>
<dbReference type="PANTHER" id="PTHR45036:SF1">
    <property type="entry name" value="METHYLTRANSFERASE LIKE 7A"/>
    <property type="match status" value="1"/>
</dbReference>
<dbReference type="Pfam" id="PF08241">
    <property type="entry name" value="Methyltransf_11"/>
    <property type="match status" value="1"/>
</dbReference>
<dbReference type="SUPFAM" id="SSF53335">
    <property type="entry name" value="S-adenosyl-L-methionine-dependent methyltransferases"/>
    <property type="match status" value="1"/>
</dbReference>
<dbReference type="EMBL" id="SIHO01000002">
    <property type="protein sequence ID" value="TFU03210.1"/>
    <property type="molecule type" value="Genomic_DNA"/>
</dbReference>
<dbReference type="Proteomes" id="UP000297737">
    <property type="component" value="Unassembled WGS sequence"/>
</dbReference>
<proteinExistence type="predicted"/>
<dbReference type="GO" id="GO:0008757">
    <property type="term" value="F:S-adenosylmethionine-dependent methyltransferase activity"/>
    <property type="evidence" value="ECO:0007669"/>
    <property type="project" value="InterPro"/>
</dbReference>
<evidence type="ECO:0000313" key="3">
    <source>
        <dbReference type="Proteomes" id="UP000297737"/>
    </source>
</evidence>
<keyword evidence="2" id="KW-0808">Transferase</keyword>
<dbReference type="GO" id="GO:0032259">
    <property type="term" value="P:methylation"/>
    <property type="evidence" value="ECO:0007669"/>
    <property type="project" value="UniProtKB-KW"/>
</dbReference>
<evidence type="ECO:0000313" key="2">
    <source>
        <dbReference type="EMBL" id="TFU03210.1"/>
    </source>
</evidence>
<name>A0A4Y9ENC3_9SPHN</name>